<dbReference type="InterPro" id="IPR004609">
    <property type="entry name" value="ATP-dep_DNA_helicase_RecG"/>
</dbReference>
<dbReference type="Gene3D" id="2.40.50.140">
    <property type="entry name" value="Nucleic acid-binding proteins"/>
    <property type="match status" value="1"/>
</dbReference>
<name>A0A0S7WTH7_UNCT6</name>
<evidence type="ECO:0000256" key="4">
    <source>
        <dbReference type="ARBA" id="ARBA00022763"/>
    </source>
</evidence>
<dbReference type="AlphaFoldDB" id="A0A0S7WTH7"/>
<dbReference type="NCBIfam" id="NF008165">
    <property type="entry name" value="PRK10917.1-3"/>
    <property type="match status" value="1"/>
</dbReference>
<dbReference type="GO" id="GO:0005524">
    <property type="term" value="F:ATP binding"/>
    <property type="evidence" value="ECO:0007669"/>
    <property type="project" value="UniProtKB-KW"/>
</dbReference>
<evidence type="ECO:0000313" key="19">
    <source>
        <dbReference type="Proteomes" id="UP000052008"/>
    </source>
</evidence>
<reference evidence="18 19" key="1">
    <citation type="journal article" date="2015" name="Microbiome">
        <title>Genomic resolution of linkages in carbon, nitrogen, and sulfur cycling among widespread estuary sediment bacteria.</title>
        <authorList>
            <person name="Baker B.J."/>
            <person name="Lazar C.S."/>
            <person name="Teske A.P."/>
            <person name="Dick G.J."/>
        </authorList>
    </citation>
    <scope>NUCLEOTIDE SEQUENCE [LARGE SCALE GENOMIC DNA]</scope>
    <source>
        <strain evidence="18">DG_24</strain>
    </source>
</reference>
<dbReference type="Pfam" id="PF00270">
    <property type="entry name" value="DEAD"/>
    <property type="match status" value="1"/>
</dbReference>
<protein>
    <recommendedName>
        <fullName evidence="2 15">ATP-dependent DNA helicase RecG</fullName>
        <ecNumber evidence="13 15">5.6.2.4</ecNumber>
    </recommendedName>
</protein>
<dbReference type="PANTHER" id="PTHR47964">
    <property type="entry name" value="ATP-DEPENDENT DNA HELICASE HOMOLOG RECG, CHLOROPLASTIC"/>
    <property type="match status" value="1"/>
</dbReference>
<comment type="caution">
    <text evidence="18">The sequence shown here is derived from an EMBL/GenBank/DDBJ whole genome shotgun (WGS) entry which is preliminary data.</text>
</comment>
<dbReference type="Gene3D" id="3.40.50.300">
    <property type="entry name" value="P-loop containing nucleotide triphosphate hydrolases"/>
    <property type="match status" value="2"/>
</dbReference>
<dbReference type="GO" id="GO:0003677">
    <property type="term" value="F:DNA binding"/>
    <property type="evidence" value="ECO:0007669"/>
    <property type="project" value="UniProtKB-KW"/>
</dbReference>
<dbReference type="NCBIfam" id="TIGR00643">
    <property type="entry name" value="recG"/>
    <property type="match status" value="1"/>
</dbReference>
<dbReference type="Pfam" id="PF19833">
    <property type="entry name" value="RecG_dom3_C"/>
    <property type="match status" value="1"/>
</dbReference>
<comment type="similarity">
    <text evidence="1 15">Belongs to the helicase family. RecG subfamily.</text>
</comment>
<evidence type="ECO:0000256" key="3">
    <source>
        <dbReference type="ARBA" id="ARBA00022741"/>
    </source>
</evidence>
<dbReference type="GO" id="GO:0043138">
    <property type="term" value="F:3'-5' DNA helicase activity"/>
    <property type="evidence" value="ECO:0007669"/>
    <property type="project" value="UniProtKB-EC"/>
</dbReference>
<dbReference type="SUPFAM" id="SSF50249">
    <property type="entry name" value="Nucleic acid-binding proteins"/>
    <property type="match status" value="1"/>
</dbReference>
<keyword evidence="7 15" id="KW-0067">ATP-binding</keyword>
<dbReference type="InterPro" id="IPR045562">
    <property type="entry name" value="RecG_dom3_C"/>
</dbReference>
<keyword evidence="9 15" id="KW-0233">DNA recombination</keyword>
<dbReference type="EC" id="5.6.2.4" evidence="13 15"/>
<dbReference type="InterPro" id="IPR014001">
    <property type="entry name" value="Helicase_ATP-bd"/>
</dbReference>
<comment type="function">
    <text evidence="15">Plays a critical role in recombination and DNA repair. Helps process Holliday junction intermediates to mature products by catalyzing branch migration. Has replication fork regression activity, unwinds stalled or blocked replication forks to make a HJ that can be resolved. Has a DNA unwinding activity characteristic of a DNA helicase with 3'-5' polarity.</text>
</comment>
<dbReference type="InterPro" id="IPR047112">
    <property type="entry name" value="RecG/Mfd"/>
</dbReference>
<evidence type="ECO:0000256" key="14">
    <source>
        <dbReference type="ARBA" id="ARBA00048988"/>
    </source>
</evidence>
<dbReference type="PROSITE" id="PS51194">
    <property type="entry name" value="HELICASE_CTER"/>
    <property type="match status" value="1"/>
</dbReference>
<keyword evidence="11" id="KW-0413">Isomerase</keyword>
<dbReference type="InterPro" id="IPR033454">
    <property type="entry name" value="RecG_wedge"/>
</dbReference>
<evidence type="ECO:0000256" key="7">
    <source>
        <dbReference type="ARBA" id="ARBA00022840"/>
    </source>
</evidence>
<dbReference type="SMART" id="SM00490">
    <property type="entry name" value="HELICc"/>
    <property type="match status" value="1"/>
</dbReference>
<keyword evidence="5 15" id="KW-0378">Hydrolase</keyword>
<evidence type="ECO:0000256" key="2">
    <source>
        <dbReference type="ARBA" id="ARBA00017846"/>
    </source>
</evidence>
<evidence type="ECO:0000256" key="1">
    <source>
        <dbReference type="ARBA" id="ARBA00007504"/>
    </source>
</evidence>
<keyword evidence="4 15" id="KW-0227">DNA damage</keyword>
<dbReference type="Pfam" id="PF00271">
    <property type="entry name" value="Helicase_C"/>
    <property type="match status" value="1"/>
</dbReference>
<organism evidence="18 19">
    <name type="scientific">candidate division TA06 bacterium DG_24</name>
    <dbReference type="NCBI Taxonomy" id="1703770"/>
    <lineage>
        <taxon>Bacteria</taxon>
        <taxon>Bacteria division TA06</taxon>
    </lineage>
</organism>
<dbReference type="Proteomes" id="UP000052008">
    <property type="component" value="Unassembled WGS sequence"/>
</dbReference>
<dbReference type="GO" id="GO:0006281">
    <property type="term" value="P:DNA repair"/>
    <property type="evidence" value="ECO:0007669"/>
    <property type="project" value="UniProtKB-UniRule"/>
</dbReference>
<evidence type="ECO:0000259" key="17">
    <source>
        <dbReference type="PROSITE" id="PS51194"/>
    </source>
</evidence>
<dbReference type="InterPro" id="IPR001650">
    <property type="entry name" value="Helicase_C-like"/>
</dbReference>
<evidence type="ECO:0000313" key="18">
    <source>
        <dbReference type="EMBL" id="KPJ53488.1"/>
    </source>
</evidence>
<gene>
    <name evidence="18" type="ORF">AMJ39_04550</name>
</gene>
<dbReference type="CDD" id="cd17992">
    <property type="entry name" value="DEXHc_RecG"/>
    <property type="match status" value="1"/>
</dbReference>
<evidence type="ECO:0000256" key="13">
    <source>
        <dbReference type="ARBA" id="ARBA00034808"/>
    </source>
</evidence>
<dbReference type="SMART" id="SM00487">
    <property type="entry name" value="DEXDc"/>
    <property type="match status" value="1"/>
</dbReference>
<dbReference type="GO" id="GO:0016887">
    <property type="term" value="F:ATP hydrolysis activity"/>
    <property type="evidence" value="ECO:0007669"/>
    <property type="project" value="RHEA"/>
</dbReference>
<dbReference type="CDD" id="cd04488">
    <property type="entry name" value="RecG_wedge_OBF"/>
    <property type="match status" value="1"/>
</dbReference>
<dbReference type="PROSITE" id="PS51192">
    <property type="entry name" value="HELICASE_ATP_BIND_1"/>
    <property type="match status" value="1"/>
</dbReference>
<dbReference type="EMBL" id="LIZS01000018">
    <property type="protein sequence ID" value="KPJ53488.1"/>
    <property type="molecule type" value="Genomic_DNA"/>
</dbReference>
<evidence type="ECO:0000256" key="9">
    <source>
        <dbReference type="ARBA" id="ARBA00023172"/>
    </source>
</evidence>
<sequence length="700" mass="77454">MRGSFPGDQRLSLDMPVQCVKGVGGARAAALSDLGIETVSDLIHHIPRRYLDRSCICRLSDLRVGDSVTTYGRVKRVWVERLRSRGPLVLARIEDGPAAITCKWFNQPWRRGQLKKGDRVLVSGTVGHYHGPEFVHPECDVLETGNSRMAPDRGRIIPVYPTVGRISQGHLRNLIRSALDACEGELDGYLPTTIIARHRLVGRRQAFWGVHFPETVGQAEESRRRLAFDELFFLELLLALRHRSARGGAQGIAFPPNDELVQRLRRELDYEFTAAQERVLGEIIRDMGESCPMNRLLQGDVGSGKTVVALAAMLVAVADGYQAALMAPTEILAEQHHMVLARLLDRLGIRVALLVGRLPGQAKTEVRSAIREGKVEIVVGTHALLEEGVEFSDLGLVVVDEQHRFGVAQRARLRGKGASPDVLVMSATPIPRSLAMTVYGDLDLSVIDELPPGRGSVVTRCANVGARGKVHRFIEHQLDRGRQCYVVCPLIEESEKLDLAAAEKTYDVLRTGPFSHRHLALLHGRMKGEEKDEIMTAFRSGELDILVATTVIEVGIDVPNATVMVVEHAERFGLAQLHQLRGRIGRGTERSYCILLTGRNLSSEAGRRLAVFERETDGFVIAEEDLRLRGPGEFFGTRQHGLPRLRVADIARDADLLSAARKEAFALIKADPDLEGIEHLGIGREFGRYHRARLELADVG</sequence>
<evidence type="ECO:0000256" key="15">
    <source>
        <dbReference type="RuleBase" id="RU363016"/>
    </source>
</evidence>
<evidence type="ECO:0000256" key="12">
    <source>
        <dbReference type="ARBA" id="ARBA00034617"/>
    </source>
</evidence>
<evidence type="ECO:0000259" key="16">
    <source>
        <dbReference type="PROSITE" id="PS51192"/>
    </source>
</evidence>
<evidence type="ECO:0000256" key="8">
    <source>
        <dbReference type="ARBA" id="ARBA00023125"/>
    </source>
</evidence>
<dbReference type="InterPro" id="IPR027417">
    <property type="entry name" value="P-loop_NTPase"/>
</dbReference>
<dbReference type="PANTHER" id="PTHR47964:SF1">
    <property type="entry name" value="ATP-DEPENDENT DNA HELICASE HOMOLOG RECG, CHLOROPLASTIC"/>
    <property type="match status" value="1"/>
</dbReference>
<accession>A0A0S7WTH7</accession>
<keyword evidence="10 15" id="KW-0234">DNA repair</keyword>
<evidence type="ECO:0000256" key="11">
    <source>
        <dbReference type="ARBA" id="ARBA00023235"/>
    </source>
</evidence>
<keyword evidence="3 15" id="KW-0547">Nucleotide-binding</keyword>
<evidence type="ECO:0000256" key="10">
    <source>
        <dbReference type="ARBA" id="ARBA00023204"/>
    </source>
</evidence>
<dbReference type="Pfam" id="PF17191">
    <property type="entry name" value="RecG_wedge"/>
    <property type="match status" value="1"/>
</dbReference>
<dbReference type="STRING" id="1703770.AMJ39_04550"/>
<evidence type="ECO:0000256" key="5">
    <source>
        <dbReference type="ARBA" id="ARBA00022801"/>
    </source>
</evidence>
<keyword evidence="6 15" id="KW-0347">Helicase</keyword>
<evidence type="ECO:0000256" key="6">
    <source>
        <dbReference type="ARBA" id="ARBA00022806"/>
    </source>
</evidence>
<proteinExistence type="inferred from homology"/>
<feature type="domain" description="Helicase C-terminal" evidence="17">
    <location>
        <begin position="469"/>
        <end position="627"/>
    </location>
</feature>
<keyword evidence="8" id="KW-0238">DNA-binding</keyword>
<feature type="domain" description="Helicase ATP-binding" evidence="16">
    <location>
        <begin position="286"/>
        <end position="447"/>
    </location>
</feature>
<dbReference type="SUPFAM" id="SSF52540">
    <property type="entry name" value="P-loop containing nucleoside triphosphate hydrolases"/>
    <property type="match status" value="2"/>
</dbReference>
<dbReference type="InterPro" id="IPR011545">
    <property type="entry name" value="DEAD/DEAH_box_helicase_dom"/>
</dbReference>
<dbReference type="InterPro" id="IPR012340">
    <property type="entry name" value="NA-bd_OB-fold"/>
</dbReference>
<comment type="catalytic activity">
    <reaction evidence="14 15">
        <text>ATP + H2O = ADP + phosphate + H(+)</text>
        <dbReference type="Rhea" id="RHEA:13065"/>
        <dbReference type="ChEBI" id="CHEBI:15377"/>
        <dbReference type="ChEBI" id="CHEBI:15378"/>
        <dbReference type="ChEBI" id="CHEBI:30616"/>
        <dbReference type="ChEBI" id="CHEBI:43474"/>
        <dbReference type="ChEBI" id="CHEBI:456216"/>
        <dbReference type="EC" id="5.6.2.4"/>
    </reaction>
</comment>
<dbReference type="GO" id="GO:0006310">
    <property type="term" value="P:DNA recombination"/>
    <property type="evidence" value="ECO:0007669"/>
    <property type="project" value="UniProtKB-UniRule"/>
</dbReference>
<dbReference type="NCBIfam" id="NF008168">
    <property type="entry name" value="PRK10917.2-2"/>
    <property type="match status" value="1"/>
</dbReference>
<comment type="catalytic activity">
    <reaction evidence="12 15">
        <text>Couples ATP hydrolysis with the unwinding of duplex DNA by translocating in the 3'-5' direction.</text>
        <dbReference type="EC" id="5.6.2.4"/>
    </reaction>
</comment>
<dbReference type="PATRIC" id="fig|1703770.3.peg.1794"/>